<reference evidence="1" key="1">
    <citation type="submission" date="2014-07" db="EMBL/GenBank/DDBJ databases">
        <authorList>
            <person name="Martin A.A"/>
            <person name="De Silva N."/>
        </authorList>
    </citation>
    <scope>NUCLEOTIDE SEQUENCE</scope>
</reference>
<protein>
    <submittedName>
        <fullName evidence="2">Uncharacterized protein</fullName>
    </submittedName>
</protein>
<dbReference type="AlphaFoldDB" id="A0A0K0FG35"/>
<keyword evidence="1" id="KW-1185">Reference proteome</keyword>
<name>A0A0K0FG35_STRVS</name>
<evidence type="ECO:0000313" key="2">
    <source>
        <dbReference type="WBParaSite" id="SVE_0783300.1"/>
    </source>
</evidence>
<evidence type="ECO:0000313" key="1">
    <source>
        <dbReference type="Proteomes" id="UP000035680"/>
    </source>
</evidence>
<dbReference type="WBParaSite" id="SVE_0783300.1">
    <property type="protein sequence ID" value="SVE_0783300.1"/>
    <property type="gene ID" value="SVE_0783300"/>
</dbReference>
<proteinExistence type="predicted"/>
<sequence length="162" mass="18740">MGESGIPEENYLLNYGNDLYTNHEKYPECLPKDKRFYKFERDLFISTEKEDYWANNELTSSTIEQNILKKFEIRNLNNDALMLGINLFLLIENLNINKEQILYQSLSNSLYVITGFDLYNNKISIEKHRADVTAVSTNRENVIIVEVCVARPSATSILADTC</sequence>
<organism evidence="1 2">
    <name type="scientific">Strongyloides venezuelensis</name>
    <name type="common">Threadworm</name>
    <dbReference type="NCBI Taxonomy" id="75913"/>
    <lineage>
        <taxon>Eukaryota</taxon>
        <taxon>Metazoa</taxon>
        <taxon>Ecdysozoa</taxon>
        <taxon>Nematoda</taxon>
        <taxon>Chromadorea</taxon>
        <taxon>Rhabditida</taxon>
        <taxon>Tylenchina</taxon>
        <taxon>Panagrolaimomorpha</taxon>
        <taxon>Strongyloidoidea</taxon>
        <taxon>Strongyloididae</taxon>
        <taxon>Strongyloides</taxon>
    </lineage>
</organism>
<accession>A0A0K0FG35</accession>
<dbReference type="Proteomes" id="UP000035680">
    <property type="component" value="Unassembled WGS sequence"/>
</dbReference>
<reference evidence="2" key="2">
    <citation type="submission" date="2015-08" db="UniProtKB">
        <authorList>
            <consortium name="WormBaseParasite"/>
        </authorList>
    </citation>
    <scope>IDENTIFICATION</scope>
</reference>